<evidence type="ECO:0000259" key="3">
    <source>
        <dbReference type="PROSITE" id="PS50835"/>
    </source>
</evidence>
<dbReference type="CDD" id="cd00096">
    <property type="entry name" value="Ig"/>
    <property type="match status" value="1"/>
</dbReference>
<protein>
    <recommendedName>
        <fullName evidence="3">Ig-like domain-containing protein</fullName>
    </recommendedName>
</protein>
<dbReference type="Gene3D" id="2.60.40.10">
    <property type="entry name" value="Immunoglobulins"/>
    <property type="match status" value="1"/>
</dbReference>
<dbReference type="AlphaFoldDB" id="A0A6J8EFD3"/>
<dbReference type="InterPro" id="IPR013783">
    <property type="entry name" value="Ig-like_fold"/>
</dbReference>
<organism evidence="4 5">
    <name type="scientific">Mytilus coruscus</name>
    <name type="common">Sea mussel</name>
    <dbReference type="NCBI Taxonomy" id="42192"/>
    <lineage>
        <taxon>Eukaryota</taxon>
        <taxon>Metazoa</taxon>
        <taxon>Spiralia</taxon>
        <taxon>Lophotrochozoa</taxon>
        <taxon>Mollusca</taxon>
        <taxon>Bivalvia</taxon>
        <taxon>Autobranchia</taxon>
        <taxon>Pteriomorphia</taxon>
        <taxon>Mytilida</taxon>
        <taxon>Mytiloidea</taxon>
        <taxon>Mytilidae</taxon>
        <taxon>Mytilinae</taxon>
        <taxon>Mytilus</taxon>
    </lineage>
</organism>
<keyword evidence="5" id="KW-1185">Reference proteome</keyword>
<feature type="compositionally biased region" description="Polar residues" evidence="2">
    <location>
        <begin position="142"/>
        <end position="169"/>
    </location>
</feature>
<dbReference type="OrthoDB" id="6146423at2759"/>
<proteinExistence type="predicted"/>
<feature type="domain" description="Ig-like" evidence="3">
    <location>
        <begin position="2"/>
        <end position="84"/>
    </location>
</feature>
<dbReference type="InterPro" id="IPR007110">
    <property type="entry name" value="Ig-like_dom"/>
</dbReference>
<dbReference type="EMBL" id="CACVKT020009019">
    <property type="protein sequence ID" value="CAC5419344.1"/>
    <property type="molecule type" value="Genomic_DNA"/>
</dbReference>
<evidence type="ECO:0000256" key="1">
    <source>
        <dbReference type="SAM" id="Coils"/>
    </source>
</evidence>
<feature type="coiled-coil region" evidence="1">
    <location>
        <begin position="188"/>
        <end position="215"/>
    </location>
</feature>
<sequence>MPTIIKYPNKTDYVFGKDTSIHLACKSDGNLKPSYYWYKENPREHVGSNENFTITIMNITNSGTYTCEVNNTFHGDTYKKAAIVKIKIINAADKSTPSTSGSGDNEEKGIYKTVIDIYIHYSHENGACIYYYRKEDNKSGEKTGSNMNPVESQKTTLGAQPTNSTQKTTGYGDVDLDDTDMNFKPTSNEETIAQLKQHNEEYLKKQKEDEDKEKDNPYVYKRFTIFLT</sequence>
<name>A0A6J8EFD3_MYTCO</name>
<dbReference type="Pfam" id="PF13927">
    <property type="entry name" value="Ig_3"/>
    <property type="match status" value="1"/>
</dbReference>
<dbReference type="SUPFAM" id="SSF48726">
    <property type="entry name" value="Immunoglobulin"/>
    <property type="match status" value="1"/>
</dbReference>
<dbReference type="PROSITE" id="PS50835">
    <property type="entry name" value="IG_LIKE"/>
    <property type="match status" value="1"/>
</dbReference>
<dbReference type="Proteomes" id="UP000507470">
    <property type="component" value="Unassembled WGS sequence"/>
</dbReference>
<accession>A0A6J8EFD3</accession>
<reference evidence="4 5" key="1">
    <citation type="submission" date="2020-06" db="EMBL/GenBank/DDBJ databases">
        <authorList>
            <person name="Li R."/>
            <person name="Bekaert M."/>
        </authorList>
    </citation>
    <scope>NUCLEOTIDE SEQUENCE [LARGE SCALE GENOMIC DNA]</scope>
    <source>
        <strain evidence="5">wild</strain>
    </source>
</reference>
<evidence type="ECO:0000313" key="4">
    <source>
        <dbReference type="EMBL" id="CAC5419344.1"/>
    </source>
</evidence>
<feature type="region of interest" description="Disordered" evidence="2">
    <location>
        <begin position="139"/>
        <end position="176"/>
    </location>
</feature>
<dbReference type="InterPro" id="IPR036179">
    <property type="entry name" value="Ig-like_dom_sf"/>
</dbReference>
<gene>
    <name evidence="4" type="ORF">MCOR_51700</name>
</gene>
<keyword evidence="1" id="KW-0175">Coiled coil</keyword>
<evidence type="ECO:0000256" key="2">
    <source>
        <dbReference type="SAM" id="MobiDB-lite"/>
    </source>
</evidence>
<evidence type="ECO:0000313" key="5">
    <source>
        <dbReference type="Proteomes" id="UP000507470"/>
    </source>
</evidence>